<keyword evidence="11 17" id="KW-1133">Transmembrane helix</keyword>
<evidence type="ECO:0000256" key="9">
    <source>
        <dbReference type="ARBA" id="ARBA00022857"/>
    </source>
</evidence>
<keyword evidence="6 16" id="KW-1003">Cell membrane</keyword>
<dbReference type="GO" id="GO:0005886">
    <property type="term" value="C:plasma membrane"/>
    <property type="evidence" value="ECO:0007669"/>
    <property type="project" value="UniProtKB-SubCell"/>
</dbReference>
<comment type="catalytic activity">
    <reaction evidence="14 16">
        <text>NAD(+) + NADPH + H(+)(in) = NADH + NADP(+) + H(+)(out)</text>
        <dbReference type="Rhea" id="RHEA:47992"/>
        <dbReference type="ChEBI" id="CHEBI:15378"/>
        <dbReference type="ChEBI" id="CHEBI:57540"/>
        <dbReference type="ChEBI" id="CHEBI:57783"/>
        <dbReference type="ChEBI" id="CHEBI:57945"/>
        <dbReference type="ChEBI" id="CHEBI:58349"/>
        <dbReference type="EC" id="7.1.1.1"/>
    </reaction>
</comment>
<keyword evidence="13 16" id="KW-0472">Membrane</keyword>
<evidence type="ECO:0000313" key="19">
    <source>
        <dbReference type="EMBL" id="NIJ65941.1"/>
    </source>
</evidence>
<dbReference type="PANTHER" id="PTHR44758:SF1">
    <property type="entry name" value="NAD(P) TRANSHYDROGENASE SUBUNIT BETA"/>
    <property type="match status" value="1"/>
</dbReference>
<dbReference type="PIRSF" id="PIRSF000204">
    <property type="entry name" value="PNTB"/>
    <property type="match status" value="1"/>
</dbReference>
<dbReference type="EC" id="7.1.1.1" evidence="4 16"/>
<keyword evidence="20" id="KW-1185">Reference proteome</keyword>
<dbReference type="AlphaFoldDB" id="A0A7X5V235"/>
<feature type="transmembrane region" description="Helical" evidence="17">
    <location>
        <begin position="165"/>
        <end position="188"/>
    </location>
</feature>
<proteinExistence type="inferred from homology"/>
<evidence type="ECO:0000256" key="12">
    <source>
        <dbReference type="ARBA" id="ARBA00023027"/>
    </source>
</evidence>
<keyword evidence="7 16" id="KW-0997">Cell inner membrane</keyword>
<keyword evidence="19" id="KW-0560">Oxidoreductase</keyword>
<dbReference type="RefSeq" id="WP_167300245.1">
    <property type="nucleotide sequence ID" value="NZ_JAASQV010000002.1"/>
</dbReference>
<feature type="transmembrane region" description="Helical" evidence="17">
    <location>
        <begin position="221"/>
        <end position="239"/>
    </location>
</feature>
<gene>
    <name evidence="19" type="ORF">FHR20_002903</name>
</gene>
<feature type="transmembrane region" description="Helical" evidence="17">
    <location>
        <begin position="12"/>
        <end position="29"/>
    </location>
</feature>
<dbReference type="GO" id="GO:0008750">
    <property type="term" value="F:proton-translocating NAD(P)+ transhydrogenase activity"/>
    <property type="evidence" value="ECO:0007669"/>
    <property type="project" value="UniProtKB-EC"/>
</dbReference>
<evidence type="ECO:0000256" key="17">
    <source>
        <dbReference type="SAM" id="Phobius"/>
    </source>
</evidence>
<accession>A0A7X5V235</accession>
<dbReference type="SUPFAM" id="SSF52467">
    <property type="entry name" value="DHS-like NAD/FAD-binding domain"/>
    <property type="match status" value="1"/>
</dbReference>
<feature type="transmembrane region" description="Helical" evidence="17">
    <location>
        <begin position="65"/>
        <end position="84"/>
    </location>
</feature>
<feature type="transmembrane region" description="Helical" evidence="17">
    <location>
        <begin position="91"/>
        <end position="112"/>
    </location>
</feature>
<keyword evidence="10 16" id="KW-1278">Translocase</keyword>
<dbReference type="FunFam" id="3.40.50.1220:FF:000002">
    <property type="entry name" value="NAD(P) transhydrogenase subunit beta"/>
    <property type="match status" value="1"/>
</dbReference>
<comment type="subcellular location">
    <subcellularLocation>
        <location evidence="2">Cell inner membrane</location>
        <topology evidence="2">Multi-pass membrane protein</topology>
    </subcellularLocation>
</comment>
<name>A0A7X5V235_9SPHN</name>
<dbReference type="GO" id="GO:0050661">
    <property type="term" value="F:NADP binding"/>
    <property type="evidence" value="ECO:0007669"/>
    <property type="project" value="InterPro"/>
</dbReference>
<keyword evidence="9 16" id="KW-0521">NADP</keyword>
<evidence type="ECO:0000256" key="11">
    <source>
        <dbReference type="ARBA" id="ARBA00022989"/>
    </source>
</evidence>
<evidence type="ECO:0000256" key="6">
    <source>
        <dbReference type="ARBA" id="ARBA00022475"/>
    </source>
</evidence>
<evidence type="ECO:0000259" key="18">
    <source>
        <dbReference type="Pfam" id="PF02233"/>
    </source>
</evidence>
<evidence type="ECO:0000256" key="2">
    <source>
        <dbReference type="ARBA" id="ARBA00004429"/>
    </source>
</evidence>
<dbReference type="PANTHER" id="PTHR44758">
    <property type="entry name" value="NAD(P) TRANSHYDROGENASE SUBUNIT BETA"/>
    <property type="match status" value="1"/>
</dbReference>
<organism evidence="19 20">
    <name type="scientific">Sphingomonas leidyi</name>
    <dbReference type="NCBI Taxonomy" id="68569"/>
    <lineage>
        <taxon>Bacteria</taxon>
        <taxon>Pseudomonadati</taxon>
        <taxon>Pseudomonadota</taxon>
        <taxon>Alphaproteobacteria</taxon>
        <taxon>Sphingomonadales</taxon>
        <taxon>Sphingomonadaceae</taxon>
        <taxon>Sphingomonas</taxon>
    </lineage>
</organism>
<reference evidence="19 20" key="1">
    <citation type="submission" date="2020-03" db="EMBL/GenBank/DDBJ databases">
        <title>Genomic Encyclopedia of Type Strains, Phase IV (KMG-IV): sequencing the most valuable type-strain genomes for metagenomic binning, comparative biology and taxonomic classification.</title>
        <authorList>
            <person name="Goeker M."/>
        </authorList>
    </citation>
    <scope>NUCLEOTIDE SEQUENCE [LARGE SCALE GENOMIC DNA]</scope>
    <source>
        <strain evidence="19 20">DSM 4733</strain>
    </source>
</reference>
<evidence type="ECO:0000256" key="13">
    <source>
        <dbReference type="ARBA" id="ARBA00023136"/>
    </source>
</evidence>
<feature type="transmembrane region" description="Helical" evidence="17">
    <location>
        <begin position="41"/>
        <end position="59"/>
    </location>
</feature>
<evidence type="ECO:0000256" key="15">
    <source>
        <dbReference type="ARBA" id="ARBA00066047"/>
    </source>
</evidence>
<dbReference type="InterPro" id="IPR029035">
    <property type="entry name" value="DHS-like_NAD/FAD-binding_dom"/>
</dbReference>
<sequence>MHEGAPVNPWVALAYLVAGICFILALRGLSSPASSRRGNRLGMLGMAIAVVTTLITHEIASPIELGAAIAIGGAIGFVTARRIAMTAMPQLVAAFHSLVGMAAVLVAAAAFLNPGAFGILGADGEILSVSRIEMGLGVAIGAITFSGSVIAFLKLNGNMSGKPILLPGRHVINLGVLAGILGLIAYFVTDQSPWVFWTVTALSFVIGFLLIVPIGGADMPVVVSMLNSYSGWAAAAMGFTLHNSAMIITGALVGSSGAILSYIMCRAMNRSFLSVIAGGFGATDGGGAAGQAIDRPWKRGSAEDAAFLMSQAEQVIIVPGYGMAVAQAQHALREMADKLKEHGVRVKYAIHPVAGRMPGHMNVLLAEANVPYDEVFELEDINSEFAQTDVAFVIGANDVTNPAAKTDKSSPIYGMPVLDVEKAKTVLFIKRSMGGVGYAGVDNELFYRDNTMMLLADAKKMVEEIVKSLD</sequence>
<comment type="function">
    <text evidence="1 16">The transhydrogenation between NADH and NADP is coupled to respiration and ATP hydrolysis and functions as a proton pump across the membrane.</text>
</comment>
<comment type="similarity">
    <text evidence="3 16">Belongs to the PNT beta subunit family.</text>
</comment>
<evidence type="ECO:0000256" key="1">
    <source>
        <dbReference type="ARBA" id="ARBA00003943"/>
    </source>
</evidence>
<dbReference type="InterPro" id="IPR012136">
    <property type="entry name" value="NADH_DH_b"/>
</dbReference>
<keyword evidence="8 17" id="KW-0812">Transmembrane</keyword>
<comment type="caution">
    <text evidence="19">The sequence shown here is derived from an EMBL/GenBank/DDBJ whole genome shotgun (WGS) entry which is preliminary data.</text>
</comment>
<comment type="subunit">
    <text evidence="15">Complex of an alpha and a beta chain; in Rhodospirillum, the alpha chain seems to be made of two subunits.</text>
</comment>
<dbReference type="EMBL" id="JAASQV010000002">
    <property type="protein sequence ID" value="NIJ65941.1"/>
    <property type="molecule type" value="Genomic_DNA"/>
</dbReference>
<evidence type="ECO:0000256" key="16">
    <source>
        <dbReference type="PIRNR" id="PIRNR000204"/>
    </source>
</evidence>
<evidence type="ECO:0000256" key="5">
    <source>
        <dbReference type="ARBA" id="ARBA00014581"/>
    </source>
</evidence>
<dbReference type="InterPro" id="IPR034300">
    <property type="entry name" value="PNTB-like"/>
</dbReference>
<evidence type="ECO:0000256" key="4">
    <source>
        <dbReference type="ARBA" id="ARBA00012943"/>
    </source>
</evidence>
<protein>
    <recommendedName>
        <fullName evidence="5 16">NAD(P) transhydrogenase subunit beta</fullName>
        <ecNumber evidence="4 16">7.1.1.1</ecNumber>
    </recommendedName>
    <alternativeName>
        <fullName evidence="16">Nicotinamide nucleotide transhydrogenase subunit beta</fullName>
    </alternativeName>
</protein>
<evidence type="ECO:0000313" key="20">
    <source>
        <dbReference type="Proteomes" id="UP000564677"/>
    </source>
</evidence>
<evidence type="ECO:0000256" key="3">
    <source>
        <dbReference type="ARBA" id="ARBA00007919"/>
    </source>
</evidence>
<feature type="transmembrane region" description="Helical" evidence="17">
    <location>
        <begin position="245"/>
        <end position="265"/>
    </location>
</feature>
<dbReference type="Gene3D" id="3.40.50.1220">
    <property type="entry name" value="TPP-binding domain"/>
    <property type="match status" value="1"/>
</dbReference>
<dbReference type="Proteomes" id="UP000564677">
    <property type="component" value="Unassembled WGS sequence"/>
</dbReference>
<evidence type="ECO:0000256" key="8">
    <source>
        <dbReference type="ARBA" id="ARBA00022692"/>
    </source>
</evidence>
<dbReference type="Pfam" id="PF02233">
    <property type="entry name" value="PNTB"/>
    <property type="match status" value="1"/>
</dbReference>
<feature type="domain" description="NADP transhydrogenase beta-like" evidence="18">
    <location>
        <begin position="12"/>
        <end position="467"/>
    </location>
</feature>
<evidence type="ECO:0000256" key="7">
    <source>
        <dbReference type="ARBA" id="ARBA00022519"/>
    </source>
</evidence>
<evidence type="ECO:0000256" key="14">
    <source>
        <dbReference type="ARBA" id="ARBA00048202"/>
    </source>
</evidence>
<feature type="transmembrane region" description="Helical" evidence="17">
    <location>
        <begin position="132"/>
        <end position="153"/>
    </location>
</feature>
<dbReference type="GO" id="GO:0016491">
    <property type="term" value="F:oxidoreductase activity"/>
    <property type="evidence" value="ECO:0007669"/>
    <property type="project" value="UniProtKB-KW"/>
</dbReference>
<evidence type="ECO:0000256" key="10">
    <source>
        <dbReference type="ARBA" id="ARBA00022967"/>
    </source>
</evidence>
<feature type="transmembrane region" description="Helical" evidence="17">
    <location>
        <begin position="194"/>
        <end position="214"/>
    </location>
</feature>
<keyword evidence="12 16" id="KW-0520">NAD</keyword>